<comment type="caution">
    <text evidence="1">The sequence shown here is derived from an EMBL/GenBank/DDBJ whole genome shotgun (WGS) entry which is preliminary data.</text>
</comment>
<reference evidence="1" key="1">
    <citation type="submission" date="2023-05" db="EMBL/GenBank/DDBJ databases">
        <authorList>
            <person name="Stuckert A."/>
        </authorList>
    </citation>
    <scope>NUCLEOTIDE SEQUENCE</scope>
</reference>
<protein>
    <submittedName>
        <fullName evidence="1">Uncharacterized protein</fullName>
    </submittedName>
</protein>
<evidence type="ECO:0000313" key="2">
    <source>
        <dbReference type="Proteomes" id="UP001162483"/>
    </source>
</evidence>
<gene>
    <name evidence="1" type="ORF">SPARVUS_LOCUS5657622</name>
</gene>
<proteinExistence type="predicted"/>
<evidence type="ECO:0000313" key="1">
    <source>
        <dbReference type="EMBL" id="CAI9562749.1"/>
    </source>
</evidence>
<keyword evidence="2" id="KW-1185">Reference proteome</keyword>
<name>A0ABN9CRK3_9NEOB</name>
<sequence>MTFSNFLLIVSTGNKVNRNLLGNIQQFLLFAKLIKLALSVPFGGKEM</sequence>
<organism evidence="1 2">
    <name type="scientific">Staurois parvus</name>
    <dbReference type="NCBI Taxonomy" id="386267"/>
    <lineage>
        <taxon>Eukaryota</taxon>
        <taxon>Metazoa</taxon>
        <taxon>Chordata</taxon>
        <taxon>Craniata</taxon>
        <taxon>Vertebrata</taxon>
        <taxon>Euteleostomi</taxon>
        <taxon>Amphibia</taxon>
        <taxon>Batrachia</taxon>
        <taxon>Anura</taxon>
        <taxon>Neobatrachia</taxon>
        <taxon>Ranoidea</taxon>
        <taxon>Ranidae</taxon>
        <taxon>Staurois</taxon>
    </lineage>
</organism>
<dbReference type="EMBL" id="CATNWA010012033">
    <property type="protein sequence ID" value="CAI9562749.1"/>
    <property type="molecule type" value="Genomic_DNA"/>
</dbReference>
<dbReference type="Proteomes" id="UP001162483">
    <property type="component" value="Unassembled WGS sequence"/>
</dbReference>
<accession>A0ABN9CRK3</accession>